<dbReference type="Proteomes" id="UP000053342">
    <property type="component" value="Unassembled WGS sequence"/>
</dbReference>
<accession>A0A0D2D0K8</accession>
<reference evidence="2 3" key="1">
    <citation type="submission" date="2015-01" db="EMBL/GenBank/DDBJ databases">
        <title>The Genome Sequence of Exophiala oligosperma CBS72588.</title>
        <authorList>
            <consortium name="The Broad Institute Genomics Platform"/>
            <person name="Cuomo C."/>
            <person name="de Hoog S."/>
            <person name="Gorbushina A."/>
            <person name="Stielow B."/>
            <person name="Teixiera M."/>
            <person name="Abouelleil A."/>
            <person name="Chapman S.B."/>
            <person name="Priest M."/>
            <person name="Young S.K."/>
            <person name="Wortman J."/>
            <person name="Nusbaum C."/>
            <person name="Birren B."/>
        </authorList>
    </citation>
    <scope>NUCLEOTIDE SEQUENCE [LARGE SCALE GENOMIC DNA]</scope>
    <source>
        <strain evidence="2 3">CBS 72588</strain>
    </source>
</reference>
<feature type="compositionally biased region" description="Basic and acidic residues" evidence="1">
    <location>
        <begin position="73"/>
        <end position="124"/>
    </location>
</feature>
<keyword evidence="3" id="KW-1185">Reference proteome</keyword>
<evidence type="ECO:0000256" key="1">
    <source>
        <dbReference type="SAM" id="MobiDB-lite"/>
    </source>
</evidence>
<feature type="region of interest" description="Disordered" evidence="1">
    <location>
        <begin position="1"/>
        <end position="126"/>
    </location>
</feature>
<dbReference type="RefSeq" id="XP_016255991.1">
    <property type="nucleotide sequence ID" value="XM_016413631.1"/>
</dbReference>
<sequence length="286" mass="33142">DGGRDREEPVALEIGDVQEVQEELRSDWNAPNGRLPDEGDQARLENIEKNMDNRPKEQENEERTARERRKNAAKKEDQRRERLARQERARQLKKEKSEVSGEQKKTRTQGRDEQERSVKEDEGMRRKRTTQIDWRMLEGQPMPKENTGQRPIMENETVRGAVVLDSDVIRTTGQQPTNLTAEQPNPQKIRIHLKISRGPSGGEWQDLPSHDVDPFEPADFMRFLRKYTRKDAENPWNVFAGSHMITPLTKFEDIIRGGNDTLYIHRGGIIDTHLHPNSPASKKSRS</sequence>
<feature type="compositionally biased region" description="Basic and acidic residues" evidence="1">
    <location>
        <begin position="35"/>
        <end position="65"/>
    </location>
</feature>
<evidence type="ECO:0000313" key="3">
    <source>
        <dbReference type="Proteomes" id="UP000053342"/>
    </source>
</evidence>
<evidence type="ECO:0000313" key="2">
    <source>
        <dbReference type="EMBL" id="KIW35775.1"/>
    </source>
</evidence>
<name>A0A0D2D0K8_9EURO</name>
<dbReference type="HOGENOM" id="CLU_975044_0_0_1"/>
<dbReference type="OrthoDB" id="4113884at2759"/>
<proteinExistence type="predicted"/>
<gene>
    <name evidence="2" type="ORF">PV06_11885</name>
</gene>
<dbReference type="VEuPathDB" id="FungiDB:PV06_11885"/>
<feature type="non-terminal residue" evidence="2">
    <location>
        <position position="1"/>
    </location>
</feature>
<dbReference type="AlphaFoldDB" id="A0A0D2D0K8"/>
<organism evidence="2 3">
    <name type="scientific">Exophiala oligosperma</name>
    <dbReference type="NCBI Taxonomy" id="215243"/>
    <lineage>
        <taxon>Eukaryota</taxon>
        <taxon>Fungi</taxon>
        <taxon>Dikarya</taxon>
        <taxon>Ascomycota</taxon>
        <taxon>Pezizomycotina</taxon>
        <taxon>Eurotiomycetes</taxon>
        <taxon>Chaetothyriomycetidae</taxon>
        <taxon>Chaetothyriales</taxon>
        <taxon>Herpotrichiellaceae</taxon>
        <taxon>Exophiala</taxon>
    </lineage>
</organism>
<dbReference type="EMBL" id="KN847427">
    <property type="protein sequence ID" value="KIW35775.1"/>
    <property type="molecule type" value="Genomic_DNA"/>
</dbReference>
<protein>
    <submittedName>
        <fullName evidence="2">Uncharacterized protein</fullName>
    </submittedName>
</protein>
<dbReference type="GeneID" id="27363959"/>